<dbReference type="GO" id="GO:0045053">
    <property type="term" value="P:protein retention in Golgi apparatus"/>
    <property type="evidence" value="ECO:0007669"/>
    <property type="project" value="TreeGrafter"/>
</dbReference>
<dbReference type="GO" id="GO:0006623">
    <property type="term" value="P:protein targeting to vacuole"/>
    <property type="evidence" value="ECO:0007669"/>
    <property type="project" value="TreeGrafter"/>
</dbReference>
<feature type="compositionally biased region" description="Polar residues" evidence="5">
    <location>
        <begin position="2223"/>
        <end position="2237"/>
    </location>
</feature>
<name>A0A9W7FT79_9STRA</name>
<keyword evidence="2" id="KW-0813">Transport</keyword>
<feature type="region of interest" description="Disordered" evidence="5">
    <location>
        <begin position="3924"/>
        <end position="3993"/>
    </location>
</feature>
<feature type="region of interest" description="Disordered" evidence="5">
    <location>
        <begin position="380"/>
        <end position="401"/>
    </location>
</feature>
<dbReference type="PANTHER" id="PTHR16166">
    <property type="entry name" value="VACUOLAR PROTEIN SORTING-ASSOCIATED PROTEIN VPS13"/>
    <property type="match status" value="1"/>
</dbReference>
<feature type="compositionally biased region" description="Low complexity" evidence="5">
    <location>
        <begin position="438"/>
        <end position="449"/>
    </location>
</feature>
<dbReference type="InterPro" id="IPR001849">
    <property type="entry name" value="PH_domain"/>
</dbReference>
<feature type="region of interest" description="Disordered" evidence="5">
    <location>
        <begin position="2197"/>
        <end position="2243"/>
    </location>
</feature>
<feature type="compositionally biased region" description="Low complexity" evidence="5">
    <location>
        <begin position="901"/>
        <end position="914"/>
    </location>
</feature>
<dbReference type="InterPro" id="IPR026847">
    <property type="entry name" value="VPS13"/>
</dbReference>
<feature type="compositionally biased region" description="Basic and acidic residues" evidence="5">
    <location>
        <begin position="3523"/>
        <end position="3537"/>
    </location>
</feature>
<feature type="region of interest" description="Disordered" evidence="5">
    <location>
        <begin position="4419"/>
        <end position="4479"/>
    </location>
</feature>
<keyword evidence="4" id="KW-0175">Coiled coil</keyword>
<feature type="region of interest" description="Disordered" evidence="5">
    <location>
        <begin position="3614"/>
        <end position="3633"/>
    </location>
</feature>
<feature type="region of interest" description="Disordered" evidence="5">
    <location>
        <begin position="3115"/>
        <end position="3140"/>
    </location>
</feature>
<evidence type="ECO:0000313" key="7">
    <source>
        <dbReference type="EMBL" id="GMI17546.1"/>
    </source>
</evidence>
<evidence type="ECO:0000313" key="8">
    <source>
        <dbReference type="Proteomes" id="UP001165122"/>
    </source>
</evidence>
<dbReference type="GO" id="GO:0006869">
    <property type="term" value="P:lipid transport"/>
    <property type="evidence" value="ECO:0007669"/>
    <property type="project" value="UniProtKB-KW"/>
</dbReference>
<evidence type="ECO:0000256" key="3">
    <source>
        <dbReference type="ARBA" id="ARBA00023055"/>
    </source>
</evidence>
<feature type="compositionally biased region" description="Pro residues" evidence="5">
    <location>
        <begin position="501"/>
        <end position="511"/>
    </location>
</feature>
<feature type="compositionally biased region" description="Basic and acidic residues" evidence="5">
    <location>
        <begin position="3127"/>
        <end position="3140"/>
    </location>
</feature>
<proteinExistence type="inferred from homology"/>
<organism evidence="7 8">
    <name type="scientific">Triparma laevis f. longispina</name>
    <dbReference type="NCBI Taxonomy" id="1714387"/>
    <lineage>
        <taxon>Eukaryota</taxon>
        <taxon>Sar</taxon>
        <taxon>Stramenopiles</taxon>
        <taxon>Ochrophyta</taxon>
        <taxon>Bolidophyceae</taxon>
        <taxon>Parmales</taxon>
        <taxon>Triparmaceae</taxon>
        <taxon>Triparma</taxon>
    </lineage>
</organism>
<protein>
    <recommendedName>
        <fullName evidence="6">PH domain-containing protein</fullName>
    </recommendedName>
</protein>
<feature type="compositionally biased region" description="Low complexity" evidence="5">
    <location>
        <begin position="4458"/>
        <end position="4469"/>
    </location>
</feature>
<feature type="compositionally biased region" description="Basic and acidic residues" evidence="5">
    <location>
        <begin position="3458"/>
        <end position="3468"/>
    </location>
</feature>
<feature type="compositionally biased region" description="Polar residues" evidence="5">
    <location>
        <begin position="112"/>
        <end position="132"/>
    </location>
</feature>
<keyword evidence="3" id="KW-0445">Lipid transport</keyword>
<feature type="region of interest" description="Disordered" evidence="5">
    <location>
        <begin position="5728"/>
        <end position="5751"/>
    </location>
</feature>
<feature type="compositionally biased region" description="Polar residues" evidence="5">
    <location>
        <begin position="4575"/>
        <end position="4593"/>
    </location>
</feature>
<dbReference type="PANTHER" id="PTHR16166:SF93">
    <property type="entry name" value="INTERMEMBRANE LIPID TRANSFER PROTEIN VPS13"/>
    <property type="match status" value="1"/>
</dbReference>
<feature type="compositionally biased region" description="Acidic residues" evidence="5">
    <location>
        <begin position="2078"/>
        <end position="2087"/>
    </location>
</feature>
<keyword evidence="8" id="KW-1185">Reference proteome</keyword>
<dbReference type="OrthoDB" id="428159at2759"/>
<evidence type="ECO:0000256" key="4">
    <source>
        <dbReference type="SAM" id="Coils"/>
    </source>
</evidence>
<feature type="compositionally biased region" description="Polar residues" evidence="5">
    <location>
        <begin position="3614"/>
        <end position="3624"/>
    </location>
</feature>
<feature type="compositionally biased region" description="Low complexity" evidence="5">
    <location>
        <begin position="1284"/>
        <end position="1296"/>
    </location>
</feature>
<feature type="compositionally biased region" description="Low complexity" evidence="5">
    <location>
        <begin position="2574"/>
        <end position="2586"/>
    </location>
</feature>
<feature type="domain" description="PH" evidence="6">
    <location>
        <begin position="5624"/>
        <end position="5789"/>
    </location>
</feature>
<sequence length="5851" mass="642301">MLETVVFLILRSLLGHFIDLSRSHLNLSIWSGSFTFTDLFIRPSLLSSLGLPVTLFEGKVGALSITIPWRGLWKEKVKIVLNDVVVLGESNEFTNETNPNRSKKSTPKKQSDGTQEQNNADQNIVDSQTQNSKPTASYLTKLLSTILHNVSIEINNVTVQYVTPGVSKPPHKRMPCSVTLRIESVGFLTCGEGWEGEAWYDPYGLSADAEPCYERPFYKTCTVKGIKGSITDNSDSTTSLSESELFDVNVGLKLKIGSFNDGEPCVNEDGTDKTGVEVVNRDDSSPVPLRGLFGGRNVSVNVSLSSKGWGGEANKPGLLDGLLGKKPDRFVSKSSTGIRVNVSARDVEMLWGAAEEFRLAKQRAVARRRMEQAANVFGKPVNEEHASSQSNATPPVPNHKLDLKDIDAVDEVLKGVPDHLLPPMLGEEIKGERKRSMLLQQQQLQQLQQRPRVDSKSDDEDEIWADAEEGVVTPPTPMFLPVTRRTNSDPTQQSSTQQEQSPPPPTTPQTPPEDEGGWWGKVKNTFMSDKKSPNPDHNPANPDTPPNPFLQPPLPSSSSTSTQSPRPSISINAKPKRTDFHGIVNFRMSLPGLQVNLNPSPSSSTLKRPVQLAIYDVLLTARMRKCPEAWLPDIIDRESEAISQLYFVALSITDAAAIEKGTGLSTLPVLVDVDVDPTDTTTTTPKALQARFERSTVSGRGSSTVVYAKLVPLSVVLDYDLIRRAQRFFIPPTAPISISMSPAKIGNLVKKEREMQEMKYNNASSPLNDADFSSHSALHLMSLDLDVGLVKIVVPIDREIPNCPVLKLELQTHAQHSNPADQKHRLEELRKKSLRKHTFTFNVTALNASWATPIQIKLDQPLPKLSAKAFQLENEEHMLLWDLTKTPIKVELKVKSIAGKQQSPPRSPSPQSSPRAERSSGGRRKRSSSVNQRDVLPEAFNIAGPAVALDDSALWLDYDSIDDASLAPISISITIPELRIRLSTDLLMQVSWLVGYILLQHSNKKENRDVTPSLSLTAFTLIMEENVHQLHLNATVPKIALEVTTPSVLPNKNKDWFADFKTAEAARGEKLGQTYGPEKNEYTRPFNFPNLPPTTPILVIKANGIEAKKQSATYASQLDIYLDQLSVSMHNYGVPHKHTKPEDNSFHTEGCDLFNVLQINQKVPSSDFARSNVSARRLLRIVKHPVGCHWMQDGDISSPMGIGKQTLTVHVQAVDLKVSSEPLLFGRVLHLIAASKKAMALGAKVKEDVWGNVMIENAFWTAMAAAAMPDGPTIPLHSQPPKPSSSSSSSSSSPLDPSLTLNIATGSVQIKSYWGKDPVDILSFDSSTTCMQKFDKMAASSAPLTLLGSIENLKLRDLTDYGRQAYKDIIAPCAENVEGVTAEWTFSAASVNRTSPPTFGIRLKGMKFIYAQRKVMENFFYWQKWFCGHFRILSARPEDVLAGSIITKITASKNYTWVQGCDSRPFRPDKHPGWRAHKTYQYEQGTEKEKVAQEAKIEILAVDSEIWLLHDSKHFDAIKIKFPTFKMWKAVSSEENYYSSPLLDQHKFAHEIPSMNRTARVRGKRVMSFSDLSEFGIRKKRLSEHSVDIDMEDIFADVENAQNDRKGELNAFLNEQIHTLRLKEKDLKAECDRLEDEYAKEDSVLEQLKLDQDSSMLASNDDERSSMQERPRNFTLHSEGGMHQSETLPQFQSDATAKEFISQMAKVEHLDRKHSEALERLAQIMAEINALHEEIDWLTSSKEANSNLPQPPEGRFDMELVDCTLSTILSPNPIQHHLTVKAWLALGKPLDPWGNALYSDVYQTLGVLWDDRDFDVGVVKTPMDITVMLPRISWTLTQAQYAVILGLIMDNFGEDQTHVPNPNPEDFDPVFDETVVGKTVFDDLGVQVSVPVYFEAAKIVVTEDEETYFENLDNAMAEEGGLGGFGLGFSGRTNMGNDSRTTSKSSDVGLGGGVDWSNHDSTGSLTAAALRAEEEKRRIFEEGYNGGDQIGLQLECPDKESKQQGKDGQSPFGRLSDSESSGIDSDEDEYDVGTKTRRKIRGRSNTEDEQLVKTGIFKKGRKSPGLGGGKRNTNHLLEDEDSGDEDSSSISDSDYSLTSTDSSDESSTTSLESDSSEQRRTAYPIFVIQAEQLFLGIDKNKEGQGVYLEVTSKSLSLHDVTSGNTIGGHEVLGPSNEVKNQQRQRLNTLDHKFRGRLSTLNTHTEEDYNRYDDNSMTDEGSIRSDNNYNSPPMSAPTSDAEDEDLEKEEEYLQLRYTQHNYGPAYRRVGVYVDQTVLTCYGDAIKRLIAFFYDPVKAHGEEEMQLRRLEGLPDWEEDEKNWDIDVQVTNTQVCLLEQLYESESRALVLNADFGYFHRWRGYPNHGTKGSGSIDMVMELLCRSMFFANQGNLRPSDAISLVSPFRLKLDMQTLLPCLSVGLGGTPSEAAVIKKTVLLWTERADHSSELSELDALHGDVEKAEFGTPGLQTTSGLVSGGGGDRIDASTLIDLGVSLPDIKLIGVVVKALITDLKRNSSNNKDDDEGIDSSQHSTDDADEEKSVESFSSPARKSSSRSRSGSKPNLLSPSLAAMPESTLSPSSSFNSMSTPFKNSPGQMKQPLAPQTSFAGVLTNVQVLIGLSPTRVSFINNVMGIPLCSILLSDMNVTMSRVPRLEGLRVYGMVTLGGSYFNHLAHRWDPLVETTTLEVDVAKELKTQKTKAKVALKDPVNINLTHALLRLCAHDSLLTDHVTSSSKSLSPYLILNRCGERCVCYFKRSDATVVEIGVNDDNSGLPLDFRTIGGQTRRSSLVEGLSNSNSNRRSRKMQLQGVQTHTLGVSVTISGWVFESANSVPMDVAGIHTIRLQAMAFREEAEGKGRARGRGVFDQDGVGGFDGGVNLEAEARHQKRSSSGGGGKPPAPPLLVAEVTLQPDGSKQITIRSRVAIQNTTGMPTFVRLSHKESTSGSSIMRRFSLSNGRQEIVKKLIGGEVLYVPISFVKPSTGIWVRPSEKFEWSPVVDWLSDLEVQDNVISMSTPKSGVQHENEGIDQVSSNKWSCQMEVSRVLWHSESDRGVLGEMEDEAAEWEMKDDADEDEDDRARSGGNSAPATEGLDGKKKNSKKGGLFSFDSMFSFNKSSSSSSGGNNNGEKEGLGRTKSKMEADETTLVADHQKVVTMETEDIGSDNRPALLFVRPSTNNGHKLASVVRKGDSLVLHVHANDGGSSHKIIKKGQDAFDSLHDDFFNKIPSMMPSTASSSDKNKHHASPLLTLSLLPPMVLHNLLCVPLLYRVTDRLGAVAAEGVIPIGTSLPLFRLDLRKKLYLSVRVVNYGWSEFSKLHTPRCVHPHVPKRYSVEMRGGKLKKPSGNGFVEMDIPTLRLKTMVHGRHVRIYSRVWIVNHTDLTLQYRESSAAAGVDAPSFLRSSMPILTHKSLGAIGNTSADVERYAAHANRDSYGFGPDDYDDEKIEWQMGTMRGKRKEIDEGSKEKSSFFGGRKKSSGSTGGVNIKDSGGGGAEIVKTSQQESTSSLGSSAGGIFGGVFGGGRDRNVSDPASERSVETAGNVNIGIDDALDGLDEFGFESELMPPSNHPFMMRKRTTSVGGEDSASVVSEDSGFGSVDHRTDELLHRVNKYRSSPTMSGSMSELSERTSQRSLTLIERRRAGSREERLKRKSILLSRETSIALQKKLEARIDRTALEKRKILHKRRVINGITVRLPTNHLHRVTLDGIHSDDTLHDLFHKASLVGGLRWSDDKGNSVGVREKDYFFAYFSSGSVWVPESDGGIGFMFGGYAPLSMSTQLGALDLFDLRLCHRIELHVAWQQLDLNNTSKGNVKLPRYIDWGEAIMFSPPSTLGMRFHLCTRVLDSEWSSPFDANGQKEVVSGLTSCLTLRQLKMKKRARNILEAGGWGDDLNASTPPLTTAGGKANVRRTLQANRAGGGLARLAEEGEGGLRDSFNGLSGLDGTGTLDEDTESNSDGEDSDEGDLNDWGAPLAGGTPGKNTGKKKVQQKRTTVYKPAAVVGDKKKKDPRGRRCQYDIGVHCTSGQDVYFRTTVITFLPRYVLVNDLRVPIELTQFNCEEDWRMTVPGGTSTGFHWPFKDKAFLMSCRLQSDGFKSPSWTWSGEFSIDALGEVALKVRQKFRRSEIFLIRVVVKIVDASIVVLFEQVDEFVPYRIDNETSHRIRFRQGISDESKNSFDYMMPRSSMPYSWDFPMGHKSLQIEFQQGSNWVKREYKLDALHDHSRVKLTRSLPNLSNPEFEGFLERRQGGVLEAGGKWARVYCVLKASTMYIFRPPKTGEKSGMLNRKKTEQLDLLGVLTVGPGAQFSLMKGWGSKGNNSSLNLSKNQIKQCATVQRSWSSKFTTELQKMAESAIAVNGGAGGGGVFGSSGEFGPNVAEAARKREEERSTTIAVLLQRYLKDEGRKGGYFKARIIDDVQPSSNVSPLTGPHSFGSSTLGGLKGGPGMSPTQSSRKTMPRRSSLLSTSGRRTSSHNLGGSEAGFGAKATSRFFMNGNDWIGLIIKLGICGNRGKALSCCNDLMQRGYLALSDTVSGADGLPASSADGSGTPVPSGRRGKRMSLQLSSHTPRRLRLESNMSSGAQSRGGTSNSKRSVSPKRDAGGGIGGGSISGSERSGVKGGKSRRSTLQPNTATTFFPSGGIGGDSDAASKSKKGTLLIDFFQDSATVTYVLLAPTRDEDINLSGSPQFEVATATGNLHKWRAKTPNSMKQWVVALRNAADNAALSILTVKPEKKGVAVPDSVQRSESKDALSTLLKATGVVGVGLGSGLNAALGEKVKETDPVTLDALLAKTYVKVKVKADGPTKVLELSEEGGGADDGLDGVEEGIEGGEASSKAGMMKKGFSQRSLTQVFGGKEKAAPDSDEMTKMRFEGELMFSLGVSVIDKARESTSHRPRELVFLTMGDVKAITRKSLISTEMSLTVEKLQIDNQLHDCYNPTIVRARPLSRKKILKVNRPHQGEDEEDDGEEQLLHIPGLEPRPLDKPPAMHFFASRSFVDAKSVVFWDVVTLWLHPLDVKLEERLLLQALKLKDAVRVKSIGGTRVLALTEKVSKGDEMKHGAFAMGYNSTISGGSEHLVKGKMDSSEGVAYGRKRKVFVNFLHLHPVDISLSFKAGGVRNNQKRELGGVGEMAISAIGGLDDTRLKLGALQINNAFGSKSDLVDRIVKHYIFASMKQVHVLGNVEFLGNPVGLVNNLGTGVRDFFYEPIDGLTGGDGSKSFLEGLKRGTTSLGSNFGEGAFNTMSKMTGALGEGIAHISFDDDYQANRSAGRLREAKTASQGLRKGIFEFGESLGDAVGGVIMQPIRGMEKEGGLGFVKGVAKGVVGVPVKTVVGVLDLASRATEGVKNEAKNLRAEGEKIKGDEKEGRVRHPRSFGKRGELIEYDAHSARKQKILARVAGGKYANEHVSLDWLVKTLQAPLRKNTVFSGNEYDLEKMVMAAMEEDEEERGKGRGGASGASGYYYGDAFEEDEGVEQQDKEDNFDFNYSERYIILTNRRLMYLSEDRGTTSMQVKELREDGEESGGSTADLQELLTQSKPKIIWVVPPSSITKLRIERNGIRVMLNEAVRYFGGASEKRFEVLQDLVPCVHDMKSQEALVFSSVCEKTLGVGLAASQHLYPPSRSVVVEGALQRSKALLGSVTETYYYCLCGNVLYEYSSVDKARHRTLRMIVPLSNVTIMLNPGRDIVLKPIPPAVSIAVATRSTKFHFSAAINKIGVKLDKFKDHLKADDEEREGRGDEEDGGGYGGGDGKKPLLASSRDEVVLQPADRGCGATLEEWYKGIRERIVIGSEDKAGATTSLFIECNGLSNMEMSSLSSSLVGELNAQRCGDEELDGFGLVDLELLKEFSGGL</sequence>
<feature type="region of interest" description="Disordered" evidence="5">
    <location>
        <begin position="1271"/>
        <end position="1296"/>
    </location>
</feature>
<feature type="domain" description="PH" evidence="6">
    <location>
        <begin position="4237"/>
        <end position="4722"/>
    </location>
</feature>
<feature type="region of interest" description="Disordered" evidence="5">
    <location>
        <begin position="93"/>
        <end position="132"/>
    </location>
</feature>
<feature type="region of interest" description="Disordered" evidence="5">
    <location>
        <begin position="2514"/>
        <end position="2600"/>
    </location>
</feature>
<feature type="region of interest" description="Disordered" evidence="5">
    <location>
        <begin position="1998"/>
        <end position="2119"/>
    </location>
</feature>
<dbReference type="Proteomes" id="UP001165122">
    <property type="component" value="Unassembled WGS sequence"/>
</dbReference>
<dbReference type="Pfam" id="PF12624">
    <property type="entry name" value="VPS13_N"/>
    <property type="match status" value="1"/>
</dbReference>
<dbReference type="SMART" id="SM00233">
    <property type="entry name" value="PH"/>
    <property type="match status" value="2"/>
</dbReference>
<feature type="region of interest" description="Disordered" evidence="5">
    <location>
        <begin position="4537"/>
        <end position="4648"/>
    </location>
</feature>
<feature type="region of interest" description="Disordered" evidence="5">
    <location>
        <begin position="3522"/>
        <end position="3541"/>
    </location>
</feature>
<feature type="region of interest" description="Disordered" evidence="5">
    <location>
        <begin position="2883"/>
        <end position="2902"/>
    </location>
</feature>
<feature type="compositionally biased region" description="Low complexity" evidence="5">
    <location>
        <begin position="2088"/>
        <end position="2113"/>
    </location>
</feature>
<feature type="coiled-coil region" evidence="4">
    <location>
        <begin position="1707"/>
        <end position="1734"/>
    </location>
</feature>
<feature type="compositionally biased region" description="Acidic residues" evidence="5">
    <location>
        <begin position="3948"/>
        <end position="3966"/>
    </location>
</feature>
<feature type="region of interest" description="Disordered" evidence="5">
    <location>
        <begin position="3452"/>
        <end position="3512"/>
    </location>
</feature>
<evidence type="ECO:0000256" key="5">
    <source>
        <dbReference type="SAM" id="MobiDB-lite"/>
    </source>
</evidence>
<feature type="compositionally biased region" description="Polar residues" evidence="5">
    <location>
        <begin position="2587"/>
        <end position="2600"/>
    </location>
</feature>
<feature type="compositionally biased region" description="Acidic residues" evidence="5">
    <location>
        <begin position="457"/>
        <end position="469"/>
    </location>
</feature>
<dbReference type="InterPro" id="IPR026854">
    <property type="entry name" value="VPS13_N"/>
</dbReference>
<feature type="region of interest" description="Disordered" evidence="5">
    <location>
        <begin position="896"/>
        <end position="931"/>
    </location>
</feature>
<dbReference type="SUPFAM" id="SSF50729">
    <property type="entry name" value="PH domain-like"/>
    <property type="match status" value="1"/>
</dbReference>
<dbReference type="InterPro" id="IPR009543">
    <property type="entry name" value="VPS13_VAB"/>
</dbReference>
<reference evidence="8" key="1">
    <citation type="journal article" date="2023" name="Commun. Biol.">
        <title>Genome analysis of Parmales, the sister group of diatoms, reveals the evolutionary specialization of diatoms from phago-mixotrophs to photoautotrophs.</title>
        <authorList>
            <person name="Ban H."/>
            <person name="Sato S."/>
            <person name="Yoshikawa S."/>
            <person name="Yamada K."/>
            <person name="Nakamura Y."/>
            <person name="Ichinomiya M."/>
            <person name="Sato N."/>
            <person name="Blanc-Mathieu R."/>
            <person name="Endo H."/>
            <person name="Kuwata A."/>
            <person name="Ogata H."/>
        </authorList>
    </citation>
    <scope>NUCLEOTIDE SEQUENCE [LARGE SCALE GENOMIC DNA]</scope>
    <source>
        <strain evidence="8">NIES 3700</strain>
    </source>
</reference>
<feature type="compositionally biased region" description="Low complexity" evidence="5">
    <location>
        <begin position="3499"/>
        <end position="3510"/>
    </location>
</feature>
<dbReference type="EMBL" id="BRXW01000295">
    <property type="protein sequence ID" value="GMI17546.1"/>
    <property type="molecule type" value="Genomic_DNA"/>
</dbReference>
<evidence type="ECO:0000256" key="2">
    <source>
        <dbReference type="ARBA" id="ARBA00022448"/>
    </source>
</evidence>
<feature type="compositionally biased region" description="Low complexity" evidence="5">
    <location>
        <begin position="3938"/>
        <end position="3947"/>
    </location>
</feature>
<comment type="caution">
    <text evidence="7">The sequence shown here is derived from an EMBL/GenBank/DDBJ whole genome shotgun (WGS) entry which is preliminary data.</text>
</comment>
<feature type="region of interest" description="Disordered" evidence="5">
    <location>
        <begin position="1936"/>
        <end position="1961"/>
    </location>
</feature>
<dbReference type="Pfam" id="PF25036">
    <property type="entry name" value="VPS13_VAB"/>
    <property type="match status" value="2"/>
</dbReference>
<feature type="compositionally biased region" description="Low complexity" evidence="5">
    <location>
        <begin position="490"/>
        <end position="500"/>
    </location>
</feature>
<feature type="compositionally biased region" description="Acidic residues" evidence="5">
    <location>
        <begin position="3061"/>
        <end position="3076"/>
    </location>
</feature>
<feature type="compositionally biased region" description="Polar residues" evidence="5">
    <location>
        <begin position="4625"/>
        <end position="4636"/>
    </location>
</feature>
<comment type="similarity">
    <text evidence="1">Belongs to the VPS13 family.</text>
</comment>
<feature type="compositionally biased region" description="Basic and acidic residues" evidence="5">
    <location>
        <begin position="2203"/>
        <end position="2213"/>
    </location>
</feature>
<gene>
    <name evidence="7" type="ORF">TrLO_g14806</name>
</gene>
<feature type="compositionally biased region" description="Low complexity" evidence="5">
    <location>
        <begin position="556"/>
        <end position="571"/>
    </location>
</feature>
<evidence type="ECO:0000259" key="6">
    <source>
        <dbReference type="SMART" id="SM00233"/>
    </source>
</evidence>
<feature type="compositionally biased region" description="Low complexity" evidence="5">
    <location>
        <begin position="2543"/>
        <end position="2559"/>
    </location>
</feature>
<evidence type="ECO:0000256" key="1">
    <source>
        <dbReference type="ARBA" id="ARBA00006545"/>
    </source>
</evidence>
<feature type="compositionally biased region" description="Pro residues" evidence="5">
    <location>
        <begin position="542"/>
        <end position="555"/>
    </location>
</feature>
<feature type="region of interest" description="Disordered" evidence="5">
    <location>
        <begin position="438"/>
        <end position="576"/>
    </location>
</feature>
<feature type="region of interest" description="Disordered" evidence="5">
    <location>
        <begin position="3061"/>
        <end position="3099"/>
    </location>
</feature>
<accession>A0A9W7FT79</accession>
<feature type="coiled-coil region" evidence="4">
    <location>
        <begin position="1610"/>
        <end position="1651"/>
    </location>
</feature>
<feature type="compositionally biased region" description="Polar residues" evidence="5">
    <location>
        <begin position="1936"/>
        <end position="1946"/>
    </location>
</feature>